<comment type="caution">
    <text evidence="11">The sequence shown here is derived from an EMBL/GenBank/DDBJ whole genome shotgun (WGS) entry which is preliminary data.</text>
</comment>
<evidence type="ECO:0000256" key="1">
    <source>
        <dbReference type="ARBA" id="ARBA00004651"/>
    </source>
</evidence>
<dbReference type="AlphaFoldDB" id="A0A542XBV2"/>
<evidence type="ECO:0000256" key="6">
    <source>
        <dbReference type="ARBA" id="ARBA00023136"/>
    </source>
</evidence>
<feature type="domain" description="Acyltransferase 3" evidence="9">
    <location>
        <begin position="18"/>
        <end position="367"/>
    </location>
</feature>
<feature type="transmembrane region" description="Helical" evidence="8">
    <location>
        <begin position="283"/>
        <end position="306"/>
    </location>
</feature>
<dbReference type="InterPro" id="IPR036514">
    <property type="entry name" value="SGNH_hydro_sf"/>
</dbReference>
<dbReference type="GO" id="GO:0005886">
    <property type="term" value="C:plasma membrane"/>
    <property type="evidence" value="ECO:0007669"/>
    <property type="project" value="UniProtKB-SubCell"/>
</dbReference>
<protein>
    <submittedName>
        <fullName evidence="11">Peptidoglycan/LPS O-acetylase OafA/YrhL</fullName>
    </submittedName>
</protein>
<keyword evidence="5 8" id="KW-1133">Transmembrane helix</keyword>
<name>A0A542XBV2_9MICO</name>
<accession>A0A542XBV2</accession>
<dbReference type="Proteomes" id="UP000318336">
    <property type="component" value="Unassembled WGS sequence"/>
</dbReference>
<dbReference type="RefSeq" id="WP_142005346.1">
    <property type="nucleotide sequence ID" value="NZ_CAJTBP010000001.1"/>
</dbReference>
<evidence type="ECO:0000256" key="7">
    <source>
        <dbReference type="ARBA" id="ARBA00023315"/>
    </source>
</evidence>
<evidence type="ECO:0000313" key="12">
    <source>
        <dbReference type="Proteomes" id="UP000318336"/>
    </source>
</evidence>
<sequence length="673" mass="73811">MSTPAAPPERRKIAYRPAVDGVRGIGVTVVLLYHAGVSWLQGAFLNIDMFFVTSGFLITAVLLAEHRRYGTISLLGFWANRARRLLPALLGMVALVALYAWLWADPTTLRKLRIDMLSTLTFWSNWRFATEEQSYFAVGDQVSPLLHTWSLSIEEQFYLVWPVLLLLWLRWRKGSTRWLPTVLMVLAVASAVYMAAIYEPFSDPSSVYYNSFARAQALLIGCTLGVLVVRAAERGPKQQQGPRRVVALGPVDLTARSGIWVLGVLGFLALLGLPLLVTETSQWVFRGGFFVASLAAFAMGWHVVALPDSALTRALSWRPFVATGRRTYGLYVWHWPLFLILDSERTGLSGVPLMVLRMASVFALAFAYDTYVERPIRRGALSRLRPGAAPLITGTAFGTACLLTLTSTANAQPPVFGTGLPGSISTVTGPMRPGQDKVLVLGDSVAFTLWKYFPQQDYPDLSVGSSTQLGCGIATPQELQIGGSRTTPSPQCDGWESRWSALVDQVSPDRSVVLSGSAELFDRWVDGRLVRVGTPEWTALMERTFGRAVDIAGRRGANPVSLVNIPCYGRTVASGDAAMPGVSPEQAEGAAREQNDPARQQALNTALQRVAATRPWVTMLDMRGFLCPQGSYVDRAYGVQLRTDGVHLTPDAVGLWWQRFAPTLVGRTDRTGE</sequence>
<feature type="transmembrane region" description="Helical" evidence="8">
    <location>
        <begin position="43"/>
        <end position="64"/>
    </location>
</feature>
<dbReference type="InterPro" id="IPR002656">
    <property type="entry name" value="Acyl_transf_3_dom"/>
</dbReference>
<dbReference type="OrthoDB" id="3404679at2"/>
<keyword evidence="12" id="KW-1185">Reference proteome</keyword>
<gene>
    <name evidence="11" type="ORF">FB554_1462</name>
</gene>
<keyword evidence="2" id="KW-1003">Cell membrane</keyword>
<evidence type="ECO:0000256" key="2">
    <source>
        <dbReference type="ARBA" id="ARBA00022475"/>
    </source>
</evidence>
<feature type="transmembrane region" description="Helical" evidence="8">
    <location>
        <begin position="388"/>
        <end position="406"/>
    </location>
</feature>
<dbReference type="Pfam" id="PF19040">
    <property type="entry name" value="SGNH"/>
    <property type="match status" value="1"/>
</dbReference>
<feature type="transmembrane region" description="Helical" evidence="8">
    <location>
        <begin position="21"/>
        <end position="37"/>
    </location>
</feature>
<proteinExistence type="predicted"/>
<feature type="transmembrane region" description="Helical" evidence="8">
    <location>
        <begin position="85"/>
        <end position="104"/>
    </location>
</feature>
<dbReference type="PANTHER" id="PTHR23028">
    <property type="entry name" value="ACETYLTRANSFERASE"/>
    <property type="match status" value="1"/>
</dbReference>
<dbReference type="Gene3D" id="3.40.50.1110">
    <property type="entry name" value="SGNH hydrolase"/>
    <property type="match status" value="1"/>
</dbReference>
<evidence type="ECO:0000256" key="3">
    <source>
        <dbReference type="ARBA" id="ARBA00022679"/>
    </source>
</evidence>
<keyword evidence="4 8" id="KW-0812">Transmembrane</keyword>
<dbReference type="GO" id="GO:0016747">
    <property type="term" value="F:acyltransferase activity, transferring groups other than amino-acyl groups"/>
    <property type="evidence" value="ECO:0007669"/>
    <property type="project" value="InterPro"/>
</dbReference>
<evidence type="ECO:0000256" key="8">
    <source>
        <dbReference type="SAM" id="Phobius"/>
    </source>
</evidence>
<dbReference type="PANTHER" id="PTHR23028:SF53">
    <property type="entry name" value="ACYL_TRANSF_3 DOMAIN-CONTAINING PROTEIN"/>
    <property type="match status" value="1"/>
</dbReference>
<evidence type="ECO:0000259" key="9">
    <source>
        <dbReference type="Pfam" id="PF01757"/>
    </source>
</evidence>
<evidence type="ECO:0000256" key="4">
    <source>
        <dbReference type="ARBA" id="ARBA00022692"/>
    </source>
</evidence>
<evidence type="ECO:0000259" key="10">
    <source>
        <dbReference type="Pfam" id="PF19040"/>
    </source>
</evidence>
<dbReference type="Pfam" id="PF01757">
    <property type="entry name" value="Acyl_transf_3"/>
    <property type="match status" value="1"/>
</dbReference>
<feature type="domain" description="SGNH" evidence="10">
    <location>
        <begin position="432"/>
        <end position="653"/>
    </location>
</feature>
<dbReference type="InterPro" id="IPR043968">
    <property type="entry name" value="SGNH"/>
</dbReference>
<reference evidence="11 12" key="1">
    <citation type="submission" date="2019-06" db="EMBL/GenBank/DDBJ databases">
        <title>Sequencing the genomes of 1000 actinobacteria strains.</title>
        <authorList>
            <person name="Klenk H.-P."/>
        </authorList>
    </citation>
    <scope>NUCLEOTIDE SEQUENCE [LARGE SCALE GENOMIC DNA]</scope>
    <source>
        <strain evidence="11 12">DSM 24617</strain>
    </source>
</reference>
<dbReference type="SUPFAM" id="SSF52266">
    <property type="entry name" value="SGNH hydrolase"/>
    <property type="match status" value="1"/>
</dbReference>
<keyword evidence="3" id="KW-0808">Transferase</keyword>
<feature type="transmembrane region" description="Helical" evidence="8">
    <location>
        <begin position="178"/>
        <end position="198"/>
    </location>
</feature>
<feature type="transmembrane region" description="Helical" evidence="8">
    <location>
        <begin position="349"/>
        <end position="368"/>
    </location>
</feature>
<evidence type="ECO:0000313" key="11">
    <source>
        <dbReference type="EMBL" id="TQL33320.1"/>
    </source>
</evidence>
<evidence type="ECO:0000256" key="5">
    <source>
        <dbReference type="ARBA" id="ARBA00022989"/>
    </source>
</evidence>
<dbReference type="EMBL" id="VFOK01000001">
    <property type="protein sequence ID" value="TQL33320.1"/>
    <property type="molecule type" value="Genomic_DNA"/>
</dbReference>
<feature type="transmembrane region" description="Helical" evidence="8">
    <location>
        <begin position="253"/>
        <end position="277"/>
    </location>
</feature>
<keyword evidence="7" id="KW-0012">Acyltransferase</keyword>
<keyword evidence="6 8" id="KW-0472">Membrane</keyword>
<feature type="transmembrane region" description="Helical" evidence="8">
    <location>
        <begin position="156"/>
        <end position="171"/>
    </location>
</feature>
<comment type="subcellular location">
    <subcellularLocation>
        <location evidence="1">Cell membrane</location>
        <topology evidence="1">Multi-pass membrane protein</topology>
    </subcellularLocation>
</comment>
<dbReference type="GO" id="GO:0009103">
    <property type="term" value="P:lipopolysaccharide biosynthetic process"/>
    <property type="evidence" value="ECO:0007669"/>
    <property type="project" value="TreeGrafter"/>
</dbReference>
<organism evidence="11 12">
    <name type="scientific">Barrientosiimonas humi</name>
    <dbReference type="NCBI Taxonomy" id="999931"/>
    <lineage>
        <taxon>Bacteria</taxon>
        <taxon>Bacillati</taxon>
        <taxon>Actinomycetota</taxon>
        <taxon>Actinomycetes</taxon>
        <taxon>Micrococcales</taxon>
        <taxon>Dermacoccaceae</taxon>
        <taxon>Barrientosiimonas</taxon>
    </lineage>
</organism>
<dbReference type="InterPro" id="IPR050879">
    <property type="entry name" value="Acyltransferase_3"/>
</dbReference>